<reference evidence="2 3" key="1">
    <citation type="journal article" date="2016" name="Nat. Commun.">
        <title>Ectomycorrhizal ecology is imprinted in the genome of the dominant symbiotic fungus Cenococcum geophilum.</title>
        <authorList>
            <consortium name="DOE Joint Genome Institute"/>
            <person name="Peter M."/>
            <person name="Kohler A."/>
            <person name="Ohm R.A."/>
            <person name="Kuo A."/>
            <person name="Krutzmann J."/>
            <person name="Morin E."/>
            <person name="Arend M."/>
            <person name="Barry K.W."/>
            <person name="Binder M."/>
            <person name="Choi C."/>
            <person name="Clum A."/>
            <person name="Copeland A."/>
            <person name="Grisel N."/>
            <person name="Haridas S."/>
            <person name="Kipfer T."/>
            <person name="LaButti K."/>
            <person name="Lindquist E."/>
            <person name="Lipzen A."/>
            <person name="Maire R."/>
            <person name="Meier B."/>
            <person name="Mihaltcheva S."/>
            <person name="Molinier V."/>
            <person name="Murat C."/>
            <person name="Poggeler S."/>
            <person name="Quandt C.A."/>
            <person name="Sperisen C."/>
            <person name="Tritt A."/>
            <person name="Tisserant E."/>
            <person name="Crous P.W."/>
            <person name="Henrissat B."/>
            <person name="Nehls U."/>
            <person name="Egli S."/>
            <person name="Spatafora J.W."/>
            <person name="Grigoriev I.V."/>
            <person name="Martin F.M."/>
        </authorList>
    </citation>
    <scope>NUCLEOTIDE SEQUENCE [LARGE SCALE GENOMIC DNA]</scope>
    <source>
        <strain evidence="2 3">CBS 459.81</strain>
    </source>
</reference>
<proteinExistence type="predicted"/>
<accession>A0A8E2JDT0</accession>
<dbReference type="Proteomes" id="UP000250266">
    <property type="component" value="Unassembled WGS sequence"/>
</dbReference>
<dbReference type="EMBL" id="KV745042">
    <property type="protein sequence ID" value="OCK78753.1"/>
    <property type="molecule type" value="Genomic_DNA"/>
</dbReference>
<dbReference type="AlphaFoldDB" id="A0A8E2JDT0"/>
<feature type="region of interest" description="Disordered" evidence="1">
    <location>
        <begin position="47"/>
        <end position="73"/>
    </location>
</feature>
<protein>
    <submittedName>
        <fullName evidence="2">Uncharacterized protein</fullName>
    </submittedName>
</protein>
<organism evidence="2 3">
    <name type="scientific">Lepidopterella palustris CBS 459.81</name>
    <dbReference type="NCBI Taxonomy" id="1314670"/>
    <lineage>
        <taxon>Eukaryota</taxon>
        <taxon>Fungi</taxon>
        <taxon>Dikarya</taxon>
        <taxon>Ascomycota</taxon>
        <taxon>Pezizomycotina</taxon>
        <taxon>Dothideomycetes</taxon>
        <taxon>Pleosporomycetidae</taxon>
        <taxon>Mytilinidiales</taxon>
        <taxon>Argynnaceae</taxon>
        <taxon>Lepidopterella</taxon>
    </lineage>
</organism>
<evidence type="ECO:0000256" key="1">
    <source>
        <dbReference type="SAM" id="MobiDB-lite"/>
    </source>
</evidence>
<evidence type="ECO:0000313" key="3">
    <source>
        <dbReference type="Proteomes" id="UP000250266"/>
    </source>
</evidence>
<name>A0A8E2JDT0_9PEZI</name>
<keyword evidence="3" id="KW-1185">Reference proteome</keyword>
<evidence type="ECO:0000313" key="2">
    <source>
        <dbReference type="EMBL" id="OCK78753.1"/>
    </source>
</evidence>
<gene>
    <name evidence="2" type="ORF">K432DRAFT_444411</name>
</gene>
<sequence>MERHKTAIDGMGLPYSPVFIGDQPEGARNYPYNLEPYPQMINRIPPCIEPSSVSPSTSCEQLDASKDSQDTEEMTNLTLSDYPGYQATPASLWDPIPRVAGDIFERKPAIGMAGEVSRCKNLTIKADEPPSFNQERRERPTASTTKVFDTLADKKCDYCAENDLTCLAELMPWRKLQSSPRIEGLRIQGCRWST</sequence>
<feature type="compositionally biased region" description="Polar residues" evidence="1">
    <location>
        <begin position="51"/>
        <end position="60"/>
    </location>
</feature>